<protein>
    <recommendedName>
        <fullName evidence="3">FNIP repeat-containing protein</fullName>
    </recommendedName>
</protein>
<dbReference type="KEGG" id="dfa:DFA_04103"/>
<name>F4Q1A8_CACFS</name>
<organism evidence="1 2">
    <name type="scientific">Cavenderia fasciculata</name>
    <name type="common">Slime mold</name>
    <name type="synonym">Dictyostelium fasciculatum</name>
    <dbReference type="NCBI Taxonomy" id="261658"/>
    <lineage>
        <taxon>Eukaryota</taxon>
        <taxon>Amoebozoa</taxon>
        <taxon>Evosea</taxon>
        <taxon>Eumycetozoa</taxon>
        <taxon>Dictyostelia</taxon>
        <taxon>Acytosteliales</taxon>
        <taxon>Cavenderiaceae</taxon>
        <taxon>Cavenderia</taxon>
    </lineage>
</organism>
<sequence length="524" mass="60522">MSFIIPINKINFNNNSNNNVITNQIFKSINIDLKKLLQQQEKLTNFIIPPTRKLKVIGSLPKDLSIMEKQCRPEMVETLKLEEYQDDIKEFFFLFTGIKIIKIENLSTVPTFPSFWPSLSELYITTKDVFPLSCDIQFPLTLQVLYLRFQQNVNFSTLDLHHHSSLTKLSIISDILQKIEMNKILFPNSTGLLKYLQLTLDFNPQDCRSITFPPNLDYFGITTFSLDMDGADTLVPLPNNITHLKILNCDYRLPDNYFPLSLRELVLGRGNISNIPISCIPNGTIEKLHFTKHIGHVDPKEYFKDSITDLCIFVHDPSIPLGLPRHLVKLKIHLGFPDFGINPPHYPTTLDSLEYKYYADYDRSLILYIPTSITKLTCQMMSSRLDNQIYSLPSTKIFNNNNINNSDPNHFILPSNINILSVDIPTTTNQNEDFMIQIDQIINSSNVKVLVVSKEQNTRFEFHIKRLEMDNKYVMITEKHSFTGGIIRQHRVESNHGLLYNPSFMIFKKIDSNYIVKFGKSISN</sequence>
<keyword evidence="2" id="KW-1185">Reference proteome</keyword>
<accession>F4Q1A8</accession>
<evidence type="ECO:0000313" key="2">
    <source>
        <dbReference type="Proteomes" id="UP000007797"/>
    </source>
</evidence>
<dbReference type="Proteomes" id="UP000007797">
    <property type="component" value="Unassembled WGS sequence"/>
</dbReference>
<proteinExistence type="predicted"/>
<gene>
    <name evidence="1" type="ORF">DFA_04103</name>
</gene>
<dbReference type="AlphaFoldDB" id="F4Q1A8"/>
<dbReference type="RefSeq" id="XP_004366513.1">
    <property type="nucleotide sequence ID" value="XM_004366456.1"/>
</dbReference>
<evidence type="ECO:0008006" key="3">
    <source>
        <dbReference type="Google" id="ProtNLM"/>
    </source>
</evidence>
<dbReference type="GeneID" id="14870701"/>
<reference evidence="2" key="1">
    <citation type="journal article" date="2011" name="Genome Res.">
        <title>Phylogeny-wide analysis of social amoeba genomes highlights ancient origins for complex intercellular communication.</title>
        <authorList>
            <person name="Heidel A.J."/>
            <person name="Lawal H.M."/>
            <person name="Felder M."/>
            <person name="Schilde C."/>
            <person name="Helps N.R."/>
            <person name="Tunggal B."/>
            <person name="Rivero F."/>
            <person name="John U."/>
            <person name="Schleicher M."/>
            <person name="Eichinger L."/>
            <person name="Platzer M."/>
            <person name="Noegel A.A."/>
            <person name="Schaap P."/>
            <person name="Gloeckner G."/>
        </authorList>
    </citation>
    <scope>NUCLEOTIDE SEQUENCE [LARGE SCALE GENOMIC DNA]</scope>
    <source>
        <strain evidence="2">SH3</strain>
    </source>
</reference>
<evidence type="ECO:0000313" key="1">
    <source>
        <dbReference type="EMBL" id="EGG18609.1"/>
    </source>
</evidence>
<dbReference type="EMBL" id="GL883018">
    <property type="protein sequence ID" value="EGG18609.1"/>
    <property type="molecule type" value="Genomic_DNA"/>
</dbReference>